<dbReference type="EMBL" id="JANAWD010000007">
    <property type="protein sequence ID" value="KAJ3491772.1"/>
    <property type="molecule type" value="Genomic_DNA"/>
</dbReference>
<dbReference type="SFLD" id="SFLDG01021">
    <property type="entry name" value="Trichodiene_Synthase_Like"/>
    <property type="match status" value="1"/>
</dbReference>
<dbReference type="GO" id="GO:0016838">
    <property type="term" value="F:carbon-oxygen lyase activity, acting on phosphates"/>
    <property type="evidence" value="ECO:0007669"/>
    <property type="project" value="InterPro"/>
</dbReference>
<dbReference type="Gene3D" id="1.10.600.10">
    <property type="entry name" value="Farnesyl Diphosphate Synthase"/>
    <property type="match status" value="1"/>
</dbReference>
<dbReference type="Pfam" id="PF06330">
    <property type="entry name" value="TRI5"/>
    <property type="match status" value="1"/>
</dbReference>
<reference evidence="3" key="1">
    <citation type="submission" date="2022-07" db="EMBL/GenBank/DDBJ databases">
        <title>Genome Sequence of Physisporinus lineatus.</title>
        <authorList>
            <person name="Buettner E."/>
        </authorList>
    </citation>
    <scope>NUCLEOTIDE SEQUENCE</scope>
    <source>
        <strain evidence="3">VT162</strain>
    </source>
</reference>
<evidence type="ECO:0000256" key="1">
    <source>
        <dbReference type="ARBA" id="ARBA00007946"/>
    </source>
</evidence>
<keyword evidence="2" id="KW-0456">Lyase</keyword>
<evidence type="ECO:0008006" key="5">
    <source>
        <dbReference type="Google" id="ProtNLM"/>
    </source>
</evidence>
<protein>
    <recommendedName>
        <fullName evidence="5">Terpenoid synthase</fullName>
    </recommendedName>
</protein>
<comment type="caution">
    <text evidence="3">The sequence shown here is derived from an EMBL/GenBank/DDBJ whole genome shotgun (WGS) entry which is preliminary data.</text>
</comment>
<dbReference type="SUPFAM" id="SSF48576">
    <property type="entry name" value="Terpenoid synthases"/>
    <property type="match status" value="1"/>
</dbReference>
<dbReference type="AlphaFoldDB" id="A0AAD5VCB5"/>
<comment type="similarity">
    <text evidence="1">Belongs to the trichodiene synthase family.</text>
</comment>
<organism evidence="3 4">
    <name type="scientific">Meripilus lineatus</name>
    <dbReference type="NCBI Taxonomy" id="2056292"/>
    <lineage>
        <taxon>Eukaryota</taxon>
        <taxon>Fungi</taxon>
        <taxon>Dikarya</taxon>
        <taxon>Basidiomycota</taxon>
        <taxon>Agaricomycotina</taxon>
        <taxon>Agaricomycetes</taxon>
        <taxon>Polyporales</taxon>
        <taxon>Meripilaceae</taxon>
        <taxon>Meripilus</taxon>
    </lineage>
</organism>
<name>A0AAD5VCB5_9APHY</name>
<evidence type="ECO:0000313" key="3">
    <source>
        <dbReference type="EMBL" id="KAJ3491772.1"/>
    </source>
</evidence>
<dbReference type="Proteomes" id="UP001212997">
    <property type="component" value="Unassembled WGS sequence"/>
</dbReference>
<sequence>MTIEPQPPMQSPDVDSERISSVVQPLAQMLREIINMSPASIPDPHSDAQRPDPRVNEIILQRLREWHIKIDGENTTYKKSLGAGYSIATTAFHHVPADIQAEIALYTFLVVAIDDGIVDEAALRQFVPRFCSGSPQLHPVLDRLVESCHGITSLFAEFGANIIYTNTMDFVNAELYLMDDRNTLPESLSQDSVTFINHIRASTGISLAYATFIYPKVEFPEAKDYAQAYPDMVAVINLLNDIFSYYKELKAGESSNLVSTLATAKHTTALEEIRGLVHCVPDALTRVRGLVAKGKARDAWEKFFTGYIRFHLSATRYRLSEILPELNL</sequence>
<keyword evidence="4" id="KW-1185">Reference proteome</keyword>
<gene>
    <name evidence="3" type="ORF">NLI96_g474</name>
</gene>
<evidence type="ECO:0000313" key="4">
    <source>
        <dbReference type="Proteomes" id="UP001212997"/>
    </source>
</evidence>
<dbReference type="InterPro" id="IPR024652">
    <property type="entry name" value="Trichodiene_synth"/>
</dbReference>
<dbReference type="InterPro" id="IPR008949">
    <property type="entry name" value="Isoprenoid_synthase_dom_sf"/>
</dbReference>
<proteinExistence type="inferred from homology"/>
<dbReference type="SFLD" id="SFLDS00005">
    <property type="entry name" value="Isoprenoid_Synthase_Type_I"/>
    <property type="match status" value="1"/>
</dbReference>
<evidence type="ECO:0000256" key="2">
    <source>
        <dbReference type="ARBA" id="ARBA00023239"/>
    </source>
</evidence>
<accession>A0AAD5VCB5</accession>